<organism evidence="2 3">
    <name type="scientific">Lacticaseibacillus paracasei NRIC 0644</name>
    <dbReference type="NCBI Taxonomy" id="1435038"/>
    <lineage>
        <taxon>Bacteria</taxon>
        <taxon>Bacillati</taxon>
        <taxon>Bacillota</taxon>
        <taxon>Bacilli</taxon>
        <taxon>Lactobacillales</taxon>
        <taxon>Lactobacillaceae</taxon>
        <taxon>Lacticaseibacillus</taxon>
    </lineage>
</organism>
<evidence type="ECO:0000313" key="3">
    <source>
        <dbReference type="Proteomes" id="UP000032552"/>
    </source>
</evidence>
<evidence type="ECO:0000256" key="1">
    <source>
        <dbReference type="SAM" id="Phobius"/>
    </source>
</evidence>
<name>A0A0C9Q9B4_LACPA</name>
<keyword evidence="1" id="KW-0812">Transmembrane</keyword>
<dbReference type="EMBL" id="BAYM01000080">
    <property type="protein sequence ID" value="GAN36442.1"/>
    <property type="molecule type" value="Genomic_DNA"/>
</dbReference>
<comment type="caution">
    <text evidence="2">The sequence shown here is derived from an EMBL/GenBank/DDBJ whole genome shotgun (WGS) entry which is preliminary data.</text>
</comment>
<dbReference type="AlphaFoldDB" id="A0A0C9Q9B4"/>
<dbReference type="Proteomes" id="UP000032552">
    <property type="component" value="Unassembled WGS sequence"/>
</dbReference>
<gene>
    <name evidence="2" type="ORF">LC0644_1031</name>
</gene>
<keyword evidence="1" id="KW-0472">Membrane</keyword>
<sequence>MNKDRVTFLLITLLAIIGMILGFWSPSINTQLVSGITTFLAILVAYVQFCYDKIDKLFVWWNHGWQWFRNPKADWEQVVELQLIRDDEESDEHFIDLFTEQFVATMKKHNYDIIRTDPGGEIVTRFEIRNPGKSTGEIEISEVDDDTYRITITYSTSYSYNQRVKGVEELEKIYQIASRPLTMDESCTRHCVQVRLLFEKGNPFYGYVIRKIAPLKINDFELKFESIENVSVSATNKYLQLDASGFSQLRGVLNDLIVLPNID</sequence>
<proteinExistence type="predicted"/>
<feature type="transmembrane region" description="Helical" evidence="1">
    <location>
        <begin position="32"/>
        <end position="51"/>
    </location>
</feature>
<accession>A0A0C9Q9B4</accession>
<reference evidence="3" key="1">
    <citation type="submission" date="2014-05" db="EMBL/GenBank/DDBJ databases">
        <title>Whole genome sequencing of Lactobacillus casei NRIC0644.</title>
        <authorList>
            <person name="Atarashi H."/>
            <person name="Yoshida Y."/>
            <person name="Fujimura S."/>
            <person name="Tanaka N."/>
            <person name="Shiwa Y."/>
            <person name="Yoshikawa H."/>
            <person name="Okada S."/>
            <person name="Nakagawa J."/>
        </authorList>
    </citation>
    <scope>NUCLEOTIDE SEQUENCE [LARGE SCALE GENOMIC DNA]</scope>
    <source>
        <strain evidence="3">NRIC0644</strain>
    </source>
</reference>
<keyword evidence="1" id="KW-1133">Transmembrane helix</keyword>
<evidence type="ECO:0000313" key="2">
    <source>
        <dbReference type="EMBL" id="GAN36442.1"/>
    </source>
</evidence>
<feature type="transmembrane region" description="Helical" evidence="1">
    <location>
        <begin position="7"/>
        <end position="26"/>
    </location>
</feature>
<protein>
    <submittedName>
        <fullName evidence="2">Uncharacterized protein</fullName>
    </submittedName>
</protein>